<feature type="coiled-coil region" evidence="3">
    <location>
        <begin position="13"/>
        <end position="84"/>
    </location>
</feature>
<organism evidence="5 6">
    <name type="scientific">[Clostridium] asparagiforme DSM 15981</name>
    <dbReference type="NCBI Taxonomy" id="518636"/>
    <lineage>
        <taxon>Bacteria</taxon>
        <taxon>Bacillati</taxon>
        <taxon>Bacillota</taxon>
        <taxon>Clostridia</taxon>
        <taxon>Lachnospirales</taxon>
        <taxon>Lachnospiraceae</taxon>
        <taxon>Enterocloster</taxon>
    </lineage>
</organism>
<reference evidence="5 6" key="1">
    <citation type="submission" date="2009-01" db="EMBL/GenBank/DDBJ databases">
        <authorList>
            <person name="Fulton L."/>
            <person name="Clifton S."/>
            <person name="Fulton B."/>
            <person name="Xu J."/>
            <person name="Minx P."/>
            <person name="Pepin K.H."/>
            <person name="Johnson M."/>
            <person name="Bhonagiri V."/>
            <person name="Nash W.E."/>
            <person name="Mardis E.R."/>
            <person name="Wilson R.K."/>
        </authorList>
    </citation>
    <scope>NUCLEOTIDE SEQUENCE [LARGE SCALE GENOMIC DNA]</scope>
    <source>
        <strain evidence="5 6">DSM 15981</strain>
    </source>
</reference>
<dbReference type="RefSeq" id="WP_007720175.1">
    <property type="nucleotide sequence ID" value="NZ_GG657645.1"/>
</dbReference>
<dbReference type="AlphaFoldDB" id="C0DC27"/>
<evidence type="ECO:0000313" key="5">
    <source>
        <dbReference type="EMBL" id="EEG51114.1"/>
    </source>
</evidence>
<dbReference type="Pfam" id="PF16326">
    <property type="entry name" value="ABC_tran_CTD"/>
    <property type="match status" value="1"/>
</dbReference>
<gene>
    <name evidence="5" type="ORF">CLOSTASPAR_06834</name>
</gene>
<accession>C0DC27</accession>
<dbReference type="InterPro" id="IPR032524">
    <property type="entry name" value="ABC_tran_C"/>
</dbReference>
<dbReference type="GO" id="GO:0003677">
    <property type="term" value="F:DNA binding"/>
    <property type="evidence" value="ECO:0007669"/>
    <property type="project" value="InterPro"/>
</dbReference>
<name>C0DC27_9FIRM</name>
<dbReference type="Proteomes" id="UP000004756">
    <property type="component" value="Unassembled WGS sequence"/>
</dbReference>
<evidence type="ECO:0000256" key="2">
    <source>
        <dbReference type="ARBA" id="ARBA00022840"/>
    </source>
</evidence>
<dbReference type="Gene3D" id="1.10.287.380">
    <property type="entry name" value="Valyl-tRNA synthetase, C-terminal domain"/>
    <property type="match status" value="1"/>
</dbReference>
<evidence type="ECO:0000313" key="6">
    <source>
        <dbReference type="Proteomes" id="UP000004756"/>
    </source>
</evidence>
<dbReference type="EMBL" id="ACCJ01000608">
    <property type="protein sequence ID" value="EEG51114.1"/>
    <property type="molecule type" value="Genomic_DNA"/>
</dbReference>
<keyword evidence="3" id="KW-0175">Coiled coil</keyword>
<comment type="caution">
    <text evidence="5">The sequence shown here is derived from an EMBL/GenBank/DDBJ whole genome shotgun (WGS) entry which is preliminary data.</text>
</comment>
<keyword evidence="1" id="KW-0547">Nucleotide-binding</keyword>
<keyword evidence="2" id="KW-0067">ATP-binding</keyword>
<keyword evidence="6" id="KW-1185">Reference proteome</keyword>
<dbReference type="InterPro" id="IPR037118">
    <property type="entry name" value="Val-tRNA_synth_C_sf"/>
</dbReference>
<sequence>SAAPAGKLEWKAQKEEQARIRKLQNDLKKTEDEIHRLETRDAEIDGLLALEEVYTDVARLMELNKEKEEGASRLEELYARWEELAEEI</sequence>
<feature type="domain" description="ABC transporter Uup C-terminal" evidence="4">
    <location>
        <begin position="21"/>
        <end position="86"/>
    </location>
</feature>
<dbReference type="GO" id="GO:0005524">
    <property type="term" value="F:ATP binding"/>
    <property type="evidence" value="ECO:0007669"/>
    <property type="project" value="UniProtKB-KW"/>
</dbReference>
<protein>
    <recommendedName>
        <fullName evidence="4">ABC transporter Uup C-terminal domain-containing protein</fullName>
    </recommendedName>
</protein>
<dbReference type="HOGENOM" id="CLU_2459815_0_0_9"/>
<evidence type="ECO:0000256" key="1">
    <source>
        <dbReference type="ARBA" id="ARBA00022741"/>
    </source>
</evidence>
<evidence type="ECO:0000259" key="4">
    <source>
        <dbReference type="Pfam" id="PF16326"/>
    </source>
</evidence>
<feature type="non-terminal residue" evidence="5">
    <location>
        <position position="1"/>
    </location>
</feature>
<proteinExistence type="predicted"/>
<reference evidence="5 6" key="2">
    <citation type="submission" date="2009-02" db="EMBL/GenBank/DDBJ databases">
        <title>Draft genome sequence of Clostridium asparagiforme (DSM 15981).</title>
        <authorList>
            <person name="Sudarsanam P."/>
            <person name="Ley R."/>
            <person name="Guruge J."/>
            <person name="Turnbaugh P.J."/>
            <person name="Mahowald M."/>
            <person name="Liep D."/>
            <person name="Gordon J."/>
        </authorList>
    </citation>
    <scope>NUCLEOTIDE SEQUENCE [LARGE SCALE GENOMIC DNA]</scope>
    <source>
        <strain evidence="5 6">DSM 15981</strain>
    </source>
</reference>
<evidence type="ECO:0000256" key="3">
    <source>
        <dbReference type="SAM" id="Coils"/>
    </source>
</evidence>